<dbReference type="PROSITE" id="PS50994">
    <property type="entry name" value="INTEGRASE"/>
    <property type="match status" value="1"/>
</dbReference>
<dbReference type="Gene3D" id="3.30.420.10">
    <property type="entry name" value="Ribonuclease H-like superfamily/Ribonuclease H"/>
    <property type="match status" value="1"/>
</dbReference>
<dbReference type="EMBL" id="BMOS01000073">
    <property type="protein sequence ID" value="GGN67683.1"/>
    <property type="molecule type" value="Genomic_DNA"/>
</dbReference>
<dbReference type="Proteomes" id="UP000624041">
    <property type="component" value="Unassembled WGS sequence"/>
</dbReference>
<dbReference type="Pfam" id="PF22483">
    <property type="entry name" value="Mu-transpos_C_2"/>
    <property type="match status" value="1"/>
</dbReference>
<dbReference type="InterPro" id="IPR054353">
    <property type="entry name" value="IstA-like_C"/>
</dbReference>
<sequence length="420" mass="49452">MAKQQMKMIDMFETLRDEGYKVSYTTVRNYVNEQTAKKKEVFIRRHFELGAEVEFDWGEVKLEIDGTIKSYSLAVFTVPYSNYRFARLYESESQICVLDVHTKLIDHLGFVPETFTYDNMRTVVKSFIGNEKTITESMDQSSQYYKFKIRLCEVRKGNEKGHEERSVEFVRREVFSTLHSFTDITEANEYLVSAMQKINRRLHHEHNVEHVELLKRERNTAGKNLVQPFDPADLVECRVDKYSTVVIKQNHYSVPEGHVGKYIRAKVGAEEIRLFIDGELAAKHRRDWGVHQWKMDIYHYLKTFEIKKGALNQSQCLKQAPSHIKNIYQTYYIGKEKDFIALLHYMKEKDNLQAILEAIDQLKQIRSDYISTERIQFICEQSNSHPSSIDEEDEITRQAELNLEAYQNMFYVAPQRSSVV</sequence>
<comment type="similarity">
    <text evidence="1">Belongs to the transposase IS21/IS408/IS1162 family.</text>
</comment>
<dbReference type="AlphaFoldDB" id="A0A918D4Y2"/>
<evidence type="ECO:0000313" key="3">
    <source>
        <dbReference type="EMBL" id="GGN67683.1"/>
    </source>
</evidence>
<evidence type="ECO:0000313" key="4">
    <source>
        <dbReference type="Proteomes" id="UP000624041"/>
    </source>
</evidence>
<proteinExistence type="inferred from homology"/>
<comment type="caution">
    <text evidence="3">The sequence shown here is derived from an EMBL/GenBank/DDBJ whole genome shotgun (WGS) entry which is preliminary data.</text>
</comment>
<reference evidence="3" key="2">
    <citation type="submission" date="2020-09" db="EMBL/GenBank/DDBJ databases">
        <authorList>
            <person name="Sun Q."/>
            <person name="Ohkuma M."/>
        </authorList>
    </citation>
    <scope>NUCLEOTIDE SEQUENCE</scope>
    <source>
        <strain evidence="3">JCM 17251</strain>
    </source>
</reference>
<accession>A0A918D4Y2</accession>
<evidence type="ECO:0000256" key="1">
    <source>
        <dbReference type="ARBA" id="ARBA00009277"/>
    </source>
</evidence>
<organism evidence="3 4">
    <name type="scientific">Oceanobacillus indicireducens</name>
    <dbReference type="NCBI Taxonomy" id="1004261"/>
    <lineage>
        <taxon>Bacteria</taxon>
        <taxon>Bacillati</taxon>
        <taxon>Bacillota</taxon>
        <taxon>Bacilli</taxon>
        <taxon>Bacillales</taxon>
        <taxon>Bacillaceae</taxon>
        <taxon>Oceanobacillus</taxon>
    </lineage>
</organism>
<evidence type="ECO:0000259" key="2">
    <source>
        <dbReference type="PROSITE" id="PS50994"/>
    </source>
</evidence>
<dbReference type="InterPro" id="IPR036397">
    <property type="entry name" value="RNaseH_sf"/>
</dbReference>
<name>A0A918D4Y2_9BACI</name>
<dbReference type="GO" id="GO:0003676">
    <property type="term" value="F:nucleic acid binding"/>
    <property type="evidence" value="ECO:0007669"/>
    <property type="project" value="InterPro"/>
</dbReference>
<dbReference type="InterPro" id="IPR001584">
    <property type="entry name" value="Integrase_cat-core"/>
</dbReference>
<dbReference type="PANTHER" id="PTHR35004:SF7">
    <property type="entry name" value="INTEGRASE PROTEIN"/>
    <property type="match status" value="1"/>
</dbReference>
<feature type="domain" description="Integrase catalytic" evidence="2">
    <location>
        <begin position="44"/>
        <end position="218"/>
    </location>
</feature>
<gene>
    <name evidence="3" type="primary">istA</name>
    <name evidence="3" type="ORF">GCM10007971_38740</name>
</gene>
<keyword evidence="4" id="KW-1185">Reference proteome</keyword>
<dbReference type="NCBIfam" id="NF033546">
    <property type="entry name" value="transpos_IS21"/>
    <property type="match status" value="1"/>
</dbReference>
<dbReference type="GO" id="GO:0015074">
    <property type="term" value="P:DNA integration"/>
    <property type="evidence" value="ECO:0007669"/>
    <property type="project" value="InterPro"/>
</dbReference>
<dbReference type="PANTHER" id="PTHR35004">
    <property type="entry name" value="TRANSPOSASE RV3428C-RELATED"/>
    <property type="match status" value="1"/>
</dbReference>
<reference evidence="3" key="1">
    <citation type="journal article" date="2014" name="Int. J. Syst. Evol. Microbiol.">
        <title>Complete genome sequence of Corynebacterium casei LMG S-19264T (=DSM 44701T), isolated from a smear-ripened cheese.</title>
        <authorList>
            <consortium name="US DOE Joint Genome Institute (JGI-PGF)"/>
            <person name="Walter F."/>
            <person name="Albersmeier A."/>
            <person name="Kalinowski J."/>
            <person name="Ruckert C."/>
        </authorList>
    </citation>
    <scope>NUCLEOTIDE SEQUENCE</scope>
    <source>
        <strain evidence="3">JCM 17251</strain>
    </source>
</reference>
<protein>
    <submittedName>
        <fullName evidence="3">IS21 family transposase</fullName>
    </submittedName>
</protein>